<reference evidence="9 10" key="1">
    <citation type="submission" date="2021-02" db="EMBL/GenBank/DDBJ databases">
        <title>Plant Genome Project.</title>
        <authorList>
            <person name="Zhang R.-G."/>
        </authorList>
    </citation>
    <scope>NUCLEOTIDE SEQUENCE [LARGE SCALE GENOMIC DNA]</scope>
    <source>
        <tissue evidence="9">Leaves</tissue>
    </source>
</reference>
<name>A0ABQ8H2Y6_9ROSI</name>
<organism evidence="9 10">
    <name type="scientific">Xanthoceras sorbifolium</name>
    <dbReference type="NCBI Taxonomy" id="99658"/>
    <lineage>
        <taxon>Eukaryota</taxon>
        <taxon>Viridiplantae</taxon>
        <taxon>Streptophyta</taxon>
        <taxon>Embryophyta</taxon>
        <taxon>Tracheophyta</taxon>
        <taxon>Spermatophyta</taxon>
        <taxon>Magnoliopsida</taxon>
        <taxon>eudicotyledons</taxon>
        <taxon>Gunneridae</taxon>
        <taxon>Pentapetalae</taxon>
        <taxon>rosids</taxon>
        <taxon>malvids</taxon>
        <taxon>Sapindales</taxon>
        <taxon>Sapindaceae</taxon>
        <taxon>Xanthoceroideae</taxon>
        <taxon>Xanthoceras</taxon>
    </lineage>
</organism>
<accession>A0ABQ8H2Y6</accession>
<evidence type="ECO:0000256" key="1">
    <source>
        <dbReference type="ARBA" id="ARBA00004308"/>
    </source>
</evidence>
<keyword evidence="4 8" id="KW-0812">Transmembrane</keyword>
<feature type="transmembrane region" description="Helical" evidence="8">
    <location>
        <begin position="220"/>
        <end position="238"/>
    </location>
</feature>
<feature type="transmembrane region" description="Helical" evidence="8">
    <location>
        <begin position="149"/>
        <end position="169"/>
    </location>
</feature>
<dbReference type="PANTHER" id="PTHR13301">
    <property type="entry name" value="X-BOX TRANSCRIPTION FACTOR-RELATED"/>
    <property type="match status" value="1"/>
</dbReference>
<keyword evidence="10" id="KW-1185">Reference proteome</keyword>
<dbReference type="Pfam" id="PF03552">
    <property type="entry name" value="Cellulose_synt"/>
    <property type="match status" value="1"/>
</dbReference>
<keyword evidence="3" id="KW-0808">Transferase</keyword>
<evidence type="ECO:0000313" key="10">
    <source>
        <dbReference type="Proteomes" id="UP000827721"/>
    </source>
</evidence>
<sequence>MIETLQFDDHLQIRVSEKISNGRIIHNVDCDMYSNNSQSAGDALCCFMDEKKGHEVAFVQFSEGFKNVTKNEIYALAFNWDIATVPSGLVAASRHFITLSSPHFISFKALPCFHRILQSSIRDHSQSSDEDVSERYQEEILEFGSSSPMFTIITTLAGLNFFCFLGVVVKKLAMDAAGILRYFDTMALQILLCAVIVLINRPLYQGLFFRKDNGKMPSSLTLQSIAFALLASTCFVYLQ</sequence>
<keyword evidence="5 8" id="KW-1133">Transmembrane helix</keyword>
<keyword evidence="6 8" id="KW-0472">Membrane</keyword>
<gene>
    <name evidence="9" type="ORF">JRO89_XS15G0183900</name>
</gene>
<dbReference type="Proteomes" id="UP000827721">
    <property type="component" value="Unassembled WGS sequence"/>
</dbReference>
<protein>
    <submittedName>
        <fullName evidence="9">Uncharacterized protein</fullName>
    </submittedName>
</protein>
<evidence type="ECO:0000256" key="4">
    <source>
        <dbReference type="ARBA" id="ARBA00022692"/>
    </source>
</evidence>
<keyword evidence="2" id="KW-0328">Glycosyltransferase</keyword>
<evidence type="ECO:0000256" key="5">
    <source>
        <dbReference type="ARBA" id="ARBA00022989"/>
    </source>
</evidence>
<evidence type="ECO:0000256" key="6">
    <source>
        <dbReference type="ARBA" id="ARBA00023136"/>
    </source>
</evidence>
<keyword evidence="7" id="KW-0961">Cell wall biogenesis/degradation</keyword>
<dbReference type="InterPro" id="IPR005150">
    <property type="entry name" value="Cellulose_synth"/>
</dbReference>
<evidence type="ECO:0000256" key="8">
    <source>
        <dbReference type="SAM" id="Phobius"/>
    </source>
</evidence>
<feature type="transmembrane region" description="Helical" evidence="8">
    <location>
        <begin position="181"/>
        <end position="200"/>
    </location>
</feature>
<evidence type="ECO:0000256" key="7">
    <source>
        <dbReference type="ARBA" id="ARBA00023316"/>
    </source>
</evidence>
<evidence type="ECO:0000313" key="9">
    <source>
        <dbReference type="EMBL" id="KAH7544550.1"/>
    </source>
</evidence>
<proteinExistence type="predicted"/>
<comment type="caution">
    <text evidence="9">The sequence shown here is derived from an EMBL/GenBank/DDBJ whole genome shotgun (WGS) entry which is preliminary data.</text>
</comment>
<comment type="subcellular location">
    <subcellularLocation>
        <location evidence="1">Endomembrane system</location>
    </subcellularLocation>
</comment>
<evidence type="ECO:0000256" key="2">
    <source>
        <dbReference type="ARBA" id="ARBA00022676"/>
    </source>
</evidence>
<dbReference type="EMBL" id="JAFEMO010000015">
    <property type="protein sequence ID" value="KAH7544550.1"/>
    <property type="molecule type" value="Genomic_DNA"/>
</dbReference>
<evidence type="ECO:0000256" key="3">
    <source>
        <dbReference type="ARBA" id="ARBA00022679"/>
    </source>
</evidence>